<dbReference type="OrthoDB" id="1731983at2759"/>
<dbReference type="STRING" id="1450537.A0A395HXX3"/>
<keyword evidence="3" id="KW-1185">Reference proteome</keyword>
<reference evidence="2 3" key="1">
    <citation type="submission" date="2018-02" db="EMBL/GenBank/DDBJ databases">
        <title>The genomes of Aspergillus section Nigri reveals drivers in fungal speciation.</title>
        <authorList>
            <consortium name="DOE Joint Genome Institute"/>
            <person name="Vesth T.C."/>
            <person name="Nybo J."/>
            <person name="Theobald S."/>
            <person name="Brandl J."/>
            <person name="Frisvad J.C."/>
            <person name="Nielsen K.F."/>
            <person name="Lyhne E.K."/>
            <person name="Kogle M.E."/>
            <person name="Kuo A."/>
            <person name="Riley R."/>
            <person name="Clum A."/>
            <person name="Nolan M."/>
            <person name="Lipzen A."/>
            <person name="Salamov A."/>
            <person name="Henrissat B."/>
            <person name="Wiebenga A."/>
            <person name="De vries R.P."/>
            <person name="Grigoriev I.V."/>
            <person name="Mortensen U.H."/>
            <person name="Andersen M.R."/>
            <person name="Baker S.E."/>
        </authorList>
    </citation>
    <scope>NUCLEOTIDE SEQUENCE [LARGE SCALE GENOMIC DNA]</scope>
    <source>
        <strain evidence="2 3">CBS 101889</strain>
    </source>
</reference>
<dbReference type="InterPro" id="IPR036291">
    <property type="entry name" value="NAD(P)-bd_dom_sf"/>
</dbReference>
<dbReference type="AlphaFoldDB" id="A0A395HXX3"/>
<dbReference type="PANTHER" id="PTHR32487:SF8">
    <property type="entry name" value="NAD-DEPENDENT EPIMERASE_DEHYDRATASE DOMAIN-CONTAINING PROTEIN"/>
    <property type="match status" value="1"/>
</dbReference>
<evidence type="ECO:0000259" key="1">
    <source>
        <dbReference type="Pfam" id="PF22917"/>
    </source>
</evidence>
<name>A0A395HXX3_ASPHC</name>
<evidence type="ECO:0000313" key="2">
    <source>
        <dbReference type="EMBL" id="RAL12647.1"/>
    </source>
</evidence>
<sequence length="405" mass="45307">MNNTQENHALVFGASGIVGWAFVNELLSDYPSPNSFSKVTAFTNRRLTPEQQAQWPASDKLHLVSGLDLINNDQPAVESALQSQVSSLGVVTTVYFCAYLFDADPARETEINIRMLQTTVQALESLCPRFRMLVLPTGIKAYGVHLQTAFPFSHALPLHETHPQLPEPHATNLFYTHQHALLRRLSAYKQWTYLDLRPDIVVGFVPNNNGHSLAQWIALYLSLYRYIYGEGAAVGFPGTWKSYSARAQDSSQDLIARFGIWASLRPGNEVGGESFNIADADAGKAAPWKDKWPVVCEWFGLRGVGPEEEGVGAGSKVDIVAFLREHVAERKTMEREFGLNSGHGTPEDGASLPHTPGFLQGGFDFDRPLDLGKAYQLWEDRKEERDIRGTWWTAFERYRKAKIIP</sequence>
<evidence type="ECO:0000313" key="3">
    <source>
        <dbReference type="Proteomes" id="UP000248961"/>
    </source>
</evidence>
<dbReference type="EMBL" id="KZ824282">
    <property type="protein sequence ID" value="RAL12647.1"/>
    <property type="molecule type" value="Genomic_DNA"/>
</dbReference>
<accession>A0A395HXX3</accession>
<protein>
    <recommendedName>
        <fullName evidence="1">PRISE-like Rossmann-fold domain-containing protein</fullName>
    </recommendedName>
</protein>
<dbReference type="VEuPathDB" id="FungiDB:BO97DRAFT_389665"/>
<dbReference type="CDD" id="cd08948">
    <property type="entry name" value="5beta-POR_like_SDR_a"/>
    <property type="match status" value="1"/>
</dbReference>
<dbReference type="SUPFAM" id="SSF51735">
    <property type="entry name" value="NAD(P)-binding Rossmann-fold domains"/>
    <property type="match status" value="1"/>
</dbReference>
<dbReference type="Gene3D" id="3.40.50.720">
    <property type="entry name" value="NAD(P)-binding Rossmann-like Domain"/>
    <property type="match status" value="1"/>
</dbReference>
<organism evidence="2 3">
    <name type="scientific">Aspergillus homomorphus (strain CBS 101889)</name>
    <dbReference type="NCBI Taxonomy" id="1450537"/>
    <lineage>
        <taxon>Eukaryota</taxon>
        <taxon>Fungi</taxon>
        <taxon>Dikarya</taxon>
        <taxon>Ascomycota</taxon>
        <taxon>Pezizomycotina</taxon>
        <taxon>Eurotiomycetes</taxon>
        <taxon>Eurotiomycetidae</taxon>
        <taxon>Eurotiales</taxon>
        <taxon>Aspergillaceae</taxon>
        <taxon>Aspergillus</taxon>
        <taxon>Aspergillus subgen. Circumdati</taxon>
    </lineage>
</organism>
<dbReference type="Pfam" id="PF22917">
    <property type="entry name" value="PRISE"/>
    <property type="match status" value="1"/>
</dbReference>
<proteinExistence type="predicted"/>
<dbReference type="Proteomes" id="UP000248961">
    <property type="component" value="Unassembled WGS sequence"/>
</dbReference>
<feature type="domain" description="PRISE-like Rossmann-fold" evidence="1">
    <location>
        <begin position="9"/>
        <end position="405"/>
    </location>
</feature>
<dbReference type="InterPro" id="IPR055222">
    <property type="entry name" value="PRISE-like_Rossmann-fold"/>
</dbReference>
<dbReference type="GeneID" id="37198017"/>
<dbReference type="PANTHER" id="PTHR32487">
    <property type="entry name" value="3-OXO-DELTA(4,5)-STEROID 5-BETA-REDUCTASE"/>
    <property type="match status" value="1"/>
</dbReference>
<gene>
    <name evidence="2" type="ORF">BO97DRAFT_389665</name>
</gene>
<dbReference type="RefSeq" id="XP_025551801.1">
    <property type="nucleotide sequence ID" value="XM_025693728.1"/>
</dbReference>